<protein>
    <submittedName>
        <fullName evidence="3 4">Sine oculis-binding protein homolog isoform X1</fullName>
    </submittedName>
</protein>
<dbReference type="PANTHER" id="PTHR23186:SF4">
    <property type="entry name" value="GH22790P"/>
    <property type="match status" value="1"/>
</dbReference>
<feature type="compositionally biased region" description="Polar residues" evidence="1">
    <location>
        <begin position="318"/>
        <end position="327"/>
    </location>
</feature>
<feature type="compositionally biased region" description="Polar residues" evidence="1">
    <location>
        <begin position="292"/>
        <end position="304"/>
    </location>
</feature>
<feature type="compositionally biased region" description="Polar residues" evidence="1">
    <location>
        <begin position="503"/>
        <end position="517"/>
    </location>
</feature>
<evidence type="ECO:0000313" key="2">
    <source>
        <dbReference type="Proteomes" id="UP000694941"/>
    </source>
</evidence>
<proteinExistence type="predicted"/>
<feature type="region of interest" description="Disordered" evidence="1">
    <location>
        <begin position="67"/>
        <end position="117"/>
    </location>
</feature>
<dbReference type="Proteomes" id="UP000694941">
    <property type="component" value="Unplaced"/>
</dbReference>
<dbReference type="PANTHER" id="PTHR23186">
    <property type="entry name" value="RETINOIC ACID-INDUCED PROTEIN 2"/>
    <property type="match status" value="1"/>
</dbReference>
<keyword evidence="2" id="KW-1185">Reference proteome</keyword>
<dbReference type="RefSeq" id="XP_013779070.1">
    <property type="nucleotide sequence ID" value="XM_013923616.2"/>
</dbReference>
<name>A0ABM1BC73_LIMPO</name>
<feature type="compositionally biased region" description="Polar residues" evidence="1">
    <location>
        <begin position="687"/>
        <end position="696"/>
    </location>
</feature>
<feature type="region of interest" description="Disordered" evidence="1">
    <location>
        <begin position="503"/>
        <end position="525"/>
    </location>
</feature>
<feature type="compositionally biased region" description="Polar residues" evidence="1">
    <location>
        <begin position="67"/>
        <end position="78"/>
    </location>
</feature>
<sequence>MNGSETSRKRRRMRWEAGEPSSVPIKRESEEDIKDYAETTMNELLGWYGYEKLNSRDKQGLNLQHFTSVASPRTPSTPGGSGSEDASRDVSSNQVRIRADTPGINNSGTHEPGPRVEEHTNLPSGCIVCSWCQKVGMKLFTLKKTNGNKAFCSELCFTQCRRASFKKNKVCDWCKHVRHTVNYVDFQDGDHQLQFCSDKCLNQYRMNIFCTETQAHIQMYPHLKEATCRVSGSSSLNLITPDLWLQDCKTQRFTNCHGHKSPETAEESDTSPSDKNKRITPFCLSNRGLVNSSFQEGETPTRQSSKIKEQEKVRRSSRSSIKYTTVTPPIRQPARSPSSTSSTPHSPISVNTHGSLLNGPYPTVNPHQSHASLNMFPSFHFGPDKLRNPVILPNMYPSSLNLVAQQQMESLLRMQHGLGIRPSITPLPVPPGLIPPIPPLSQANVSSSIFNSQPSPFPHVQTHNPFTSSLLPPVTIMVPCPIPFPIPIPVPFLLPVSSKAKSQLSTGDSESETQSTLALDGNNKSDKIKKCSQTEVSSFKRVDSVITKLISEEKIQYHSATSRLSPLETDNPLHFSNVMTQPTDQGARQFEHFKSRNCALEPGSTDDDNFTSNDSDLGGLGTSGLGVNSVNSYSFSKVTLKYESDKKNVNHSASCYNSVVKPGYFKQKRSSPEDLQSTYTSKRKCIQENSTEYESN</sequence>
<evidence type="ECO:0000313" key="4">
    <source>
        <dbReference type="RefSeq" id="XP_022247177.1"/>
    </source>
</evidence>
<reference evidence="3 4" key="1">
    <citation type="submission" date="2025-05" db="UniProtKB">
        <authorList>
            <consortium name="RefSeq"/>
        </authorList>
    </citation>
    <scope>IDENTIFICATION</scope>
    <source>
        <tissue evidence="3 4">Muscle</tissue>
    </source>
</reference>
<feature type="region of interest" description="Disordered" evidence="1">
    <location>
        <begin position="292"/>
        <end position="365"/>
    </location>
</feature>
<feature type="region of interest" description="Disordered" evidence="1">
    <location>
        <begin position="667"/>
        <end position="696"/>
    </location>
</feature>
<dbReference type="RefSeq" id="XP_022247177.1">
    <property type="nucleotide sequence ID" value="XM_022391469.1"/>
</dbReference>
<evidence type="ECO:0000256" key="1">
    <source>
        <dbReference type="SAM" id="MobiDB-lite"/>
    </source>
</evidence>
<evidence type="ECO:0000313" key="3">
    <source>
        <dbReference type="RefSeq" id="XP_013779070.1"/>
    </source>
</evidence>
<accession>A0ABM1BC73</accession>
<dbReference type="InterPro" id="IPR026092">
    <property type="entry name" value="RAI2/SOBP"/>
</dbReference>
<gene>
    <name evidence="3 4" type="primary">LOC106463564</name>
</gene>
<dbReference type="GeneID" id="106463564"/>
<feature type="region of interest" description="Disordered" evidence="1">
    <location>
        <begin position="257"/>
        <end position="278"/>
    </location>
</feature>
<feature type="compositionally biased region" description="Low complexity" evidence="1">
    <location>
        <begin position="336"/>
        <end position="349"/>
    </location>
</feature>
<organism evidence="2 3">
    <name type="scientific">Limulus polyphemus</name>
    <name type="common">Atlantic horseshoe crab</name>
    <dbReference type="NCBI Taxonomy" id="6850"/>
    <lineage>
        <taxon>Eukaryota</taxon>
        <taxon>Metazoa</taxon>
        <taxon>Ecdysozoa</taxon>
        <taxon>Arthropoda</taxon>
        <taxon>Chelicerata</taxon>
        <taxon>Merostomata</taxon>
        <taxon>Xiphosura</taxon>
        <taxon>Limulidae</taxon>
        <taxon>Limulus</taxon>
    </lineage>
</organism>
<feature type="region of interest" description="Disordered" evidence="1">
    <location>
        <begin position="1"/>
        <end position="30"/>
    </location>
</feature>
<dbReference type="Pfam" id="PF15279">
    <property type="entry name" value="SOBP"/>
    <property type="match status" value="1"/>
</dbReference>